<proteinExistence type="predicted"/>
<keyword evidence="2" id="KW-1185">Reference proteome</keyword>
<accession>A0A2Z3GGQ7</accession>
<organism evidence="1 2">
    <name type="scientific">Hymenobacter nivis</name>
    <dbReference type="NCBI Taxonomy" id="1850093"/>
    <lineage>
        <taxon>Bacteria</taxon>
        <taxon>Pseudomonadati</taxon>
        <taxon>Bacteroidota</taxon>
        <taxon>Cytophagia</taxon>
        <taxon>Cytophagales</taxon>
        <taxon>Hymenobacteraceae</taxon>
        <taxon>Hymenobacter</taxon>
    </lineage>
</organism>
<protein>
    <submittedName>
        <fullName evidence="1">Uncharacterized protein</fullName>
    </submittedName>
</protein>
<evidence type="ECO:0000313" key="1">
    <source>
        <dbReference type="EMBL" id="AWM31331.1"/>
    </source>
</evidence>
<dbReference type="Proteomes" id="UP000245999">
    <property type="component" value="Chromosome"/>
</dbReference>
<dbReference type="AlphaFoldDB" id="A0A2Z3GGQ7"/>
<name>A0A2Z3GGQ7_9BACT</name>
<evidence type="ECO:0000313" key="2">
    <source>
        <dbReference type="Proteomes" id="UP000245999"/>
    </source>
</evidence>
<gene>
    <name evidence="1" type="ORF">DDQ68_00145</name>
</gene>
<dbReference type="EMBL" id="CP029145">
    <property type="protein sequence ID" value="AWM31331.1"/>
    <property type="molecule type" value="Genomic_DNA"/>
</dbReference>
<reference evidence="2" key="1">
    <citation type="submission" date="2018-04" db="EMBL/GenBank/DDBJ databases">
        <title>Complete genome of Antarctic heterotrophic bacterium Hymenobacter nivis.</title>
        <authorList>
            <person name="Terashima M."/>
        </authorList>
    </citation>
    <scope>NUCLEOTIDE SEQUENCE [LARGE SCALE GENOMIC DNA]</scope>
    <source>
        <strain evidence="2">NBRC 111535</strain>
    </source>
</reference>
<dbReference type="RefSeq" id="WP_109651672.1">
    <property type="nucleotide sequence ID" value="NZ_CP029145.1"/>
</dbReference>
<dbReference type="KEGG" id="hnv:DDQ68_00145"/>
<sequence length="149" mass="16456">MIHTTDWLAAEAAKIFAASSQPDLEVRIQDSRAANGRHTYVLTAFDPDGHRNPLDVHTAMGIGHTTDEVLSDLAQRLGVAWPLAALAPALAYQKKEIIRLLNNPVITRREKTYTLLRISRMTEETAQLAIEELRSKTSQRENGTVAVAA</sequence>